<dbReference type="SUPFAM" id="SSF53474">
    <property type="entry name" value="alpha/beta-Hydrolases"/>
    <property type="match status" value="1"/>
</dbReference>
<organism evidence="1 2">
    <name type="scientific">Lederbergia citrea</name>
    <dbReference type="NCBI Taxonomy" id="2833581"/>
    <lineage>
        <taxon>Bacteria</taxon>
        <taxon>Bacillati</taxon>
        <taxon>Bacillota</taxon>
        <taxon>Bacilli</taxon>
        <taxon>Bacillales</taxon>
        <taxon>Bacillaceae</taxon>
        <taxon>Lederbergia</taxon>
    </lineage>
</organism>
<gene>
    <name evidence="1" type="ORF">KHA91_00330</name>
</gene>
<name>A0A942ULX0_9BACI</name>
<dbReference type="InterPro" id="IPR000801">
    <property type="entry name" value="Esterase-like"/>
</dbReference>
<dbReference type="PANTHER" id="PTHR48098">
    <property type="entry name" value="ENTEROCHELIN ESTERASE-RELATED"/>
    <property type="match status" value="1"/>
</dbReference>
<sequence>MALIQMSFKSKALLMQTSVNIILPMGTNRIDFEGTNDFTYEHKKFPVLYLLHGATDDHSCWLRLSSIERYAEDKGIAVVMPNADMSAYSDMVHGHKYWTYISEELPQFLQAAFPISDKREDTFVAGLSMGGYGAFKLALRHPDRFAAAASLSGALDLVGSLRKGESSLFDNVFGDPEKVDNSQNDILFLTKQLAESNGVKPQLFQACGTEDFLYEDNVKYKNYANELGVDLTYEEGPGGHEWSYWDTNIQRVLDWLPIESNKVVSVE</sequence>
<dbReference type="EMBL" id="JAGYPN010000001">
    <property type="protein sequence ID" value="MBS4221198.1"/>
    <property type="molecule type" value="Genomic_DNA"/>
</dbReference>
<dbReference type="InterPro" id="IPR050583">
    <property type="entry name" value="Mycobacterial_A85_antigen"/>
</dbReference>
<dbReference type="InterPro" id="IPR029058">
    <property type="entry name" value="AB_hydrolase_fold"/>
</dbReference>
<dbReference type="PANTHER" id="PTHR48098:SF1">
    <property type="entry name" value="DIACYLGLYCEROL ACYLTRANSFERASE_MYCOLYLTRANSFERASE AG85A"/>
    <property type="match status" value="1"/>
</dbReference>
<reference evidence="1 2" key="1">
    <citation type="submission" date="2021-05" db="EMBL/GenBank/DDBJ databases">
        <title>Novel Bacillus species.</title>
        <authorList>
            <person name="Liu G."/>
        </authorList>
    </citation>
    <scope>NUCLEOTIDE SEQUENCE [LARGE SCALE GENOMIC DNA]</scope>
    <source>
        <strain evidence="1 2">FJAT-49682</strain>
    </source>
</reference>
<evidence type="ECO:0000313" key="1">
    <source>
        <dbReference type="EMBL" id="MBS4221198.1"/>
    </source>
</evidence>
<dbReference type="GO" id="GO:0016747">
    <property type="term" value="F:acyltransferase activity, transferring groups other than amino-acyl groups"/>
    <property type="evidence" value="ECO:0007669"/>
    <property type="project" value="TreeGrafter"/>
</dbReference>
<dbReference type="Pfam" id="PF00756">
    <property type="entry name" value="Esterase"/>
    <property type="match status" value="1"/>
</dbReference>
<dbReference type="AlphaFoldDB" id="A0A942ULX0"/>
<dbReference type="RefSeq" id="WP_213097776.1">
    <property type="nucleotide sequence ID" value="NZ_JAGYPH010000001.1"/>
</dbReference>
<dbReference type="Gene3D" id="3.40.50.1820">
    <property type="entry name" value="alpha/beta hydrolase"/>
    <property type="match status" value="1"/>
</dbReference>
<accession>A0A942ULX0</accession>
<comment type="caution">
    <text evidence="1">The sequence shown here is derived from an EMBL/GenBank/DDBJ whole genome shotgun (WGS) entry which is preliminary data.</text>
</comment>
<dbReference type="Proteomes" id="UP000676456">
    <property type="component" value="Unassembled WGS sequence"/>
</dbReference>
<evidence type="ECO:0000313" key="2">
    <source>
        <dbReference type="Proteomes" id="UP000676456"/>
    </source>
</evidence>
<protein>
    <submittedName>
        <fullName evidence="1">Esterase family protein</fullName>
    </submittedName>
</protein>
<proteinExistence type="predicted"/>
<keyword evidence="2" id="KW-1185">Reference proteome</keyword>